<dbReference type="PANTHER" id="PTHR13402">
    <property type="entry name" value="RGPR-RELATED"/>
    <property type="match status" value="1"/>
</dbReference>
<feature type="region of interest" description="Disordered" evidence="1">
    <location>
        <begin position="26"/>
        <end position="57"/>
    </location>
</feature>
<feature type="region of interest" description="Disordered" evidence="1">
    <location>
        <begin position="181"/>
        <end position="208"/>
    </location>
</feature>
<proteinExistence type="predicted"/>
<feature type="compositionally biased region" description="Low complexity" evidence="1">
    <location>
        <begin position="181"/>
        <end position="190"/>
    </location>
</feature>
<dbReference type="InterPro" id="IPR038279">
    <property type="entry name" value="Ndc10_dom2_sf"/>
</dbReference>
<feature type="region of interest" description="Disordered" evidence="1">
    <location>
        <begin position="1054"/>
        <end position="1085"/>
    </location>
</feature>
<feature type="compositionally biased region" description="Basic residues" evidence="1">
    <location>
        <begin position="191"/>
        <end position="200"/>
    </location>
</feature>
<organism evidence="2 3">
    <name type="scientific">Tetradesmus obliquus</name>
    <name type="common">Green alga</name>
    <name type="synonym">Acutodesmus obliquus</name>
    <dbReference type="NCBI Taxonomy" id="3088"/>
    <lineage>
        <taxon>Eukaryota</taxon>
        <taxon>Viridiplantae</taxon>
        <taxon>Chlorophyta</taxon>
        <taxon>core chlorophytes</taxon>
        <taxon>Chlorophyceae</taxon>
        <taxon>CS clade</taxon>
        <taxon>Sphaeropleales</taxon>
        <taxon>Scenedesmaceae</taxon>
        <taxon>Tetradesmus</taxon>
    </lineage>
</organism>
<feature type="compositionally biased region" description="Acidic residues" evidence="1">
    <location>
        <begin position="36"/>
        <end position="53"/>
    </location>
</feature>
<feature type="region of interest" description="Disordered" evidence="1">
    <location>
        <begin position="784"/>
        <end position="808"/>
    </location>
</feature>
<feature type="region of interest" description="Disordered" evidence="1">
    <location>
        <begin position="905"/>
        <end position="997"/>
    </location>
</feature>
<reference evidence="2 3" key="1">
    <citation type="submission" date="2016-10" db="EMBL/GenBank/DDBJ databases">
        <authorList>
            <person name="Cai Z."/>
        </authorList>
    </citation>
    <scope>NUCLEOTIDE SEQUENCE [LARGE SCALE GENOMIC DNA]</scope>
</reference>
<feature type="compositionally biased region" description="Low complexity" evidence="1">
    <location>
        <begin position="822"/>
        <end position="834"/>
    </location>
</feature>
<feature type="compositionally biased region" description="Low complexity" evidence="1">
    <location>
        <begin position="790"/>
        <end position="808"/>
    </location>
</feature>
<keyword evidence="3" id="KW-1185">Reference proteome</keyword>
<dbReference type="STRING" id="3088.A0A383WGB6"/>
<dbReference type="EMBL" id="FNXT01001242">
    <property type="protein sequence ID" value="SZX75786.1"/>
    <property type="molecule type" value="Genomic_DNA"/>
</dbReference>
<feature type="region of interest" description="Disordered" evidence="1">
    <location>
        <begin position="89"/>
        <end position="133"/>
    </location>
</feature>
<feature type="compositionally biased region" description="Low complexity" evidence="1">
    <location>
        <begin position="866"/>
        <end position="892"/>
    </location>
</feature>
<feature type="compositionally biased region" description="Low complexity" evidence="1">
    <location>
        <begin position="906"/>
        <end position="934"/>
    </location>
</feature>
<dbReference type="Proteomes" id="UP000256970">
    <property type="component" value="Unassembled WGS sequence"/>
</dbReference>
<feature type="compositionally biased region" description="Low complexity" evidence="1">
    <location>
        <begin position="944"/>
        <end position="967"/>
    </location>
</feature>
<evidence type="ECO:0000313" key="3">
    <source>
        <dbReference type="Proteomes" id="UP000256970"/>
    </source>
</evidence>
<evidence type="ECO:0000313" key="2">
    <source>
        <dbReference type="EMBL" id="SZX75786.1"/>
    </source>
</evidence>
<dbReference type="PANTHER" id="PTHR13402:SF29">
    <property type="entry name" value="ANCESTRAL COATOMER ELEMENT 1 SEC16_SEC31 DOMAIN-CONTAINING PROTEIN"/>
    <property type="match status" value="1"/>
</dbReference>
<feature type="compositionally biased region" description="Low complexity" evidence="1">
    <location>
        <begin position="841"/>
        <end position="859"/>
    </location>
</feature>
<accession>A0A383WGB6</accession>
<evidence type="ECO:0000256" key="1">
    <source>
        <dbReference type="SAM" id="MobiDB-lite"/>
    </source>
</evidence>
<name>A0A383WGB6_TETOB</name>
<protein>
    <recommendedName>
        <fullName evidence="4">Ndc10 domain-containing protein</fullName>
    </recommendedName>
</protein>
<dbReference type="GO" id="GO:0003677">
    <property type="term" value="F:DNA binding"/>
    <property type="evidence" value="ECO:0007669"/>
    <property type="project" value="InterPro"/>
</dbReference>
<feature type="region of interest" description="Disordered" evidence="1">
    <location>
        <begin position="820"/>
        <end position="892"/>
    </location>
</feature>
<evidence type="ECO:0008006" key="4">
    <source>
        <dbReference type="Google" id="ProtNLM"/>
    </source>
</evidence>
<gene>
    <name evidence="2" type="ORF">BQ4739_LOCUS16133</name>
</gene>
<sequence>MPSAAAAKAAAAAVAAAAAEAAAVAAGQAAAAAAPSDDDDYDGDASGSDEEFCDASSDALSEVMDSNCADDIEADMLLSQLQAPECCSPASPLVIPRRARQRDGAAVATSSDEDDEDDFQQQQQQQQGVGLHRLRRKVAAATASRRCSTAVAKGAAPRRRSAAAAAAAAAAKPARKRALSAAQSAAAAAKPARKRAKRVPAGKEDDDLDDAAALGNAAYPDDDAWGLVENAPLAANANTDGQYQQAARMFQFYCDNEPRLNQDPVPRAQPFPSDLMGPAGPQVACGFLKWMFCMGHPGYKGGGAYAYTRDSMLRRVHSMLQAKWAQRRLRMKLQGEKEPTALLLDDDLYRLVYRMCEALYKNQKGVHRRGADGAPLDPQAGSLQPTFTEDQLVAMMTDLLACGTLTSAETMCMMLLMCCTAGRGDDCRERRVCELMEPMLRKCIGPAQAYVMAFLQQHGKTQGDVAGVRGCLRHRDALLCPQAAMGRMLVQRFNLGGETFPDPCSDELREIMLFPGRSPKQAITYAGHKRRFDKLYDAHGIKIKKKTHAPRRFAVHIADGAGLPDQDIARIGMWGLSQMQSRYLLTGLKPGNLLAMGGWDAQPPFEQYYHPYFLVIVKVQLIHLLAPWYAPWLAKLAADEAAGKPVPVCARAVTAWLPYLLYVVVQTALELCSDGRPEQYKDNPVHKLLLGDQSFRELLAQYNADKACGTFEHDKPLTNKQMLAKVLARQDSLYQQLDKRLQQVAVAAGWQLGQQQQLLQGKPLTEEAEVAQIQEALQQETDRLRANDEQQQQQQQQQKQLPAGEQAGLAAAACNDNGLDEQQLQQQRQQQQQQGRRRRGQQLQPPAAGQAAPAAAAAASSYGLERQQQQGRRRQGQQVQPPAARQAAPAAAAAAAAAASSYGLEQQQQQGWQRQGQQLQPPAAGQAGLAAAAGSSSGCDQELQGRQTRQGRQRQGQASSLSAPAAAADDDVQVQFTVDMPSDSPSPGDQVYTPGKGVRSMSEVSCRALVSPGGKHSQTWWTGSAEVSKQHMEQRYGAEPWRRPLPPLGQVLQAGAQQQLQQQQQQQQETWGQVSQGQGSVGSGQPQMMQMMLQMMQQMMRAQQQQQQQQQQQLLAMPELADGCAPNPFAFLQPHISQLPASAAALAGSATSHLSGGCSSSNQLAAVTQLIAVKTARELRCVLQEEQQLQPSEVAAAGTAGVLSCMQLAQQLDSQCQNEQINLTGYFTKYLKARGKK</sequence>
<dbReference type="Gene3D" id="1.10.443.20">
    <property type="entry name" value="Centromere DNA-binding protein complex CBF3 subunit, domain 2"/>
    <property type="match status" value="1"/>
</dbReference>
<dbReference type="AlphaFoldDB" id="A0A383WGB6"/>